<feature type="transmembrane region" description="Helical" evidence="1">
    <location>
        <begin position="252"/>
        <end position="271"/>
    </location>
</feature>
<keyword evidence="1" id="KW-0472">Membrane</keyword>
<evidence type="ECO:0000313" key="3">
    <source>
        <dbReference type="Proteomes" id="UP000011668"/>
    </source>
</evidence>
<gene>
    <name evidence="2" type="ORF">AG1IA_08362</name>
</gene>
<organism evidence="2 3">
    <name type="scientific">Thanatephorus cucumeris (strain AG1-IA)</name>
    <name type="common">Rice sheath blight fungus</name>
    <name type="synonym">Rhizoctonia solani</name>
    <dbReference type="NCBI Taxonomy" id="983506"/>
    <lineage>
        <taxon>Eukaryota</taxon>
        <taxon>Fungi</taxon>
        <taxon>Dikarya</taxon>
        <taxon>Basidiomycota</taxon>
        <taxon>Agaricomycotina</taxon>
        <taxon>Agaricomycetes</taxon>
        <taxon>Cantharellales</taxon>
        <taxon>Ceratobasidiaceae</taxon>
        <taxon>Rhizoctonia</taxon>
        <taxon>Rhizoctonia solani AG-1</taxon>
    </lineage>
</organism>
<name>L8WLH2_THACA</name>
<feature type="transmembrane region" description="Helical" evidence="1">
    <location>
        <begin position="89"/>
        <end position="108"/>
    </location>
</feature>
<dbReference type="HOGENOM" id="CLU_024527_0_0_1"/>
<dbReference type="STRING" id="983506.L8WLH2"/>
<feature type="transmembrane region" description="Helical" evidence="1">
    <location>
        <begin position="421"/>
        <end position="440"/>
    </location>
</feature>
<dbReference type="EMBL" id="AFRT01002539">
    <property type="protein sequence ID" value="ELU37612.1"/>
    <property type="molecule type" value="Genomic_DNA"/>
</dbReference>
<protein>
    <submittedName>
        <fullName evidence="2">Uncharacterized protein</fullName>
    </submittedName>
</protein>
<feature type="transmembrane region" description="Helical" evidence="1">
    <location>
        <begin position="123"/>
        <end position="140"/>
    </location>
</feature>
<accession>L8WLH2</accession>
<proteinExistence type="predicted"/>
<evidence type="ECO:0000313" key="2">
    <source>
        <dbReference type="EMBL" id="ELU37612.1"/>
    </source>
</evidence>
<keyword evidence="1" id="KW-0812">Transmembrane</keyword>
<dbReference type="Proteomes" id="UP000011668">
    <property type="component" value="Unassembled WGS sequence"/>
</dbReference>
<comment type="caution">
    <text evidence="2">The sequence shown here is derived from an EMBL/GenBank/DDBJ whole genome shotgun (WGS) entry which is preliminary data.</text>
</comment>
<dbReference type="AlphaFoldDB" id="L8WLH2"/>
<reference evidence="2 3" key="1">
    <citation type="journal article" date="2013" name="Nat. Commun.">
        <title>The evolution and pathogenic mechanisms of the rice sheath blight pathogen.</title>
        <authorList>
            <person name="Zheng A."/>
            <person name="Lin R."/>
            <person name="Xu L."/>
            <person name="Qin P."/>
            <person name="Tang C."/>
            <person name="Ai P."/>
            <person name="Zhang D."/>
            <person name="Liu Y."/>
            <person name="Sun Z."/>
            <person name="Feng H."/>
            <person name="Wang Y."/>
            <person name="Chen Y."/>
            <person name="Liang X."/>
            <person name="Fu R."/>
            <person name="Li Q."/>
            <person name="Zhang J."/>
            <person name="Yu X."/>
            <person name="Xie Z."/>
            <person name="Ding L."/>
            <person name="Guan P."/>
            <person name="Tang J."/>
            <person name="Liang Y."/>
            <person name="Wang S."/>
            <person name="Deng Q."/>
            <person name="Li S."/>
            <person name="Zhu J."/>
            <person name="Wang L."/>
            <person name="Liu H."/>
            <person name="Li P."/>
        </authorList>
    </citation>
    <scope>NUCLEOTIDE SEQUENCE [LARGE SCALE GENOMIC DNA]</scope>
    <source>
        <strain evidence="3">AG-1 IA</strain>
    </source>
</reference>
<dbReference type="OrthoDB" id="3177213at2759"/>
<evidence type="ECO:0000256" key="1">
    <source>
        <dbReference type="SAM" id="Phobius"/>
    </source>
</evidence>
<keyword evidence="1" id="KW-1133">Transmembrane helix</keyword>
<feature type="transmembrane region" description="Helical" evidence="1">
    <location>
        <begin position="391"/>
        <end position="409"/>
    </location>
</feature>
<sequence length="500" mass="55676">MGVFGLLAATTRALGYDVTTYILRSPGLDPNVLESKNLEDIDDPSRYQAEETARTSIEVIYLVLAYAHITVRDHQRRGYYYHIPRKLHIIPIGLAVSTTLFVTAWGIVRSNFGVTVLGAKLKYVLWGSGLIVEAFSHVRMSRINWRPPRFGHGSNWFGSKKSHNDELKALGNMETTQSRSISVPSPPPELPVPESDVTLSSRLEAITTIILGEGINSIAGTLYSIIAAPGLENPIGPSSGHTDIKDKARRKVYWLLLHLPFLLCIVLLLQARAGNLVPLSWIRPPASSGFAKGGTLYMALAPLPQNTGANSWSEPFRLQLRVSIFIDMLNIKIFMGNNKMSNDLQDRINDYYDNTAAPRNDHYASSDALADMNYYQILEKVLEHSVSSARYIMVLAASIFILLGALELAHSKPRGRHRFQCGAIISRFLMGSIFLSLLLLNVGQHQSLWVNKGKENEQAAALVRERRMGNYNAPVPLARMAWRSLRRAAVNPFRFFHGSG</sequence>
<keyword evidence="3" id="KW-1185">Reference proteome</keyword>